<dbReference type="Proteomes" id="UP000253562">
    <property type="component" value="Unassembled WGS sequence"/>
</dbReference>
<name>A0A368KR43_9BACT</name>
<evidence type="ECO:0000313" key="3">
    <source>
        <dbReference type="Proteomes" id="UP000253562"/>
    </source>
</evidence>
<feature type="transmembrane region" description="Helical" evidence="1">
    <location>
        <begin position="93"/>
        <end position="112"/>
    </location>
</feature>
<proteinExistence type="predicted"/>
<gene>
    <name evidence="2" type="ORF">DTL42_12120</name>
</gene>
<dbReference type="EMBL" id="QPEX01000024">
    <property type="protein sequence ID" value="RCS49276.1"/>
    <property type="molecule type" value="Genomic_DNA"/>
</dbReference>
<evidence type="ECO:0000256" key="1">
    <source>
        <dbReference type="SAM" id="Phobius"/>
    </source>
</evidence>
<accession>A0A368KR43</accession>
<protein>
    <submittedName>
        <fullName evidence="2">Uncharacterized protein</fullName>
    </submittedName>
</protein>
<comment type="caution">
    <text evidence="2">The sequence shown here is derived from an EMBL/GenBank/DDBJ whole genome shotgun (WGS) entry which is preliminary data.</text>
</comment>
<organism evidence="2 3">
    <name type="scientific">Bremerella cremea</name>
    <dbReference type="NCBI Taxonomy" id="1031537"/>
    <lineage>
        <taxon>Bacteria</taxon>
        <taxon>Pseudomonadati</taxon>
        <taxon>Planctomycetota</taxon>
        <taxon>Planctomycetia</taxon>
        <taxon>Pirellulales</taxon>
        <taxon>Pirellulaceae</taxon>
        <taxon>Bremerella</taxon>
    </lineage>
</organism>
<dbReference type="AlphaFoldDB" id="A0A368KR43"/>
<keyword evidence="1" id="KW-0812">Transmembrane</keyword>
<evidence type="ECO:0000313" key="2">
    <source>
        <dbReference type="EMBL" id="RCS49276.1"/>
    </source>
</evidence>
<reference evidence="2 3" key="1">
    <citation type="submission" date="2018-07" db="EMBL/GenBank/DDBJ databases">
        <title>Comparative genomes isolates from brazilian mangrove.</title>
        <authorList>
            <person name="De Araujo J.E."/>
            <person name="Taketani R.G."/>
            <person name="Silva M.C.P."/>
            <person name="Lourenco M.V."/>
            <person name="Oliveira V.M."/>
            <person name="Andreote F.D."/>
        </authorList>
    </citation>
    <scope>NUCLEOTIDE SEQUENCE [LARGE SCALE GENOMIC DNA]</scope>
    <source>
        <strain evidence="2 3">HEX PRIS-MGV</strain>
    </source>
</reference>
<dbReference type="OrthoDB" id="285203at2"/>
<sequence>MIRSVDSADGDSDDDRFFEAVRYLLDEMSPEESSLFEEQLATDQSLREILAEAVQLTQTTYEAFVPLSVPSERTSVASPSTVAPGNGNTKAKLFLALAASLLVAVVGGLWLYQNAPHQEIALPSTTNEEVQLASAWADHFEAQTGETSALWDDELLTLPAGDIPLEENADDALLASSPSTPPAWMLKALAAEQEKSASRPAM</sequence>
<dbReference type="RefSeq" id="WP_114368992.1">
    <property type="nucleotide sequence ID" value="NZ_QPEX01000024.1"/>
</dbReference>
<keyword evidence="1" id="KW-0472">Membrane</keyword>
<keyword evidence="1" id="KW-1133">Transmembrane helix</keyword>